<protein>
    <recommendedName>
        <fullName evidence="2">DUF7137 domain-containing protein</fullName>
    </recommendedName>
</protein>
<organism evidence="3 4">
    <name type="scientific">Coemansia spiralis</name>
    <dbReference type="NCBI Taxonomy" id="417178"/>
    <lineage>
        <taxon>Eukaryota</taxon>
        <taxon>Fungi</taxon>
        <taxon>Fungi incertae sedis</taxon>
        <taxon>Zoopagomycota</taxon>
        <taxon>Kickxellomycotina</taxon>
        <taxon>Kickxellomycetes</taxon>
        <taxon>Kickxellales</taxon>
        <taxon>Kickxellaceae</taxon>
        <taxon>Coemansia</taxon>
    </lineage>
</organism>
<dbReference type="EMBL" id="JANBTW010000139">
    <property type="protein sequence ID" value="KAJ2669838.1"/>
    <property type="molecule type" value="Genomic_DNA"/>
</dbReference>
<gene>
    <name evidence="3" type="ORF">GGI25_006015</name>
</gene>
<evidence type="ECO:0000313" key="4">
    <source>
        <dbReference type="Proteomes" id="UP001151518"/>
    </source>
</evidence>
<feature type="domain" description="DUF7137" evidence="2">
    <location>
        <begin position="96"/>
        <end position="227"/>
    </location>
</feature>
<dbReference type="Proteomes" id="UP001151518">
    <property type="component" value="Unassembled WGS sequence"/>
</dbReference>
<dbReference type="InterPro" id="IPR055561">
    <property type="entry name" value="DUF7137"/>
</dbReference>
<feature type="compositionally biased region" description="Polar residues" evidence="1">
    <location>
        <begin position="22"/>
        <end position="32"/>
    </location>
</feature>
<comment type="caution">
    <text evidence="3">The sequence shown here is derived from an EMBL/GenBank/DDBJ whole genome shotgun (WGS) entry which is preliminary data.</text>
</comment>
<reference evidence="3" key="1">
    <citation type="submission" date="2022-07" db="EMBL/GenBank/DDBJ databases">
        <title>Phylogenomic reconstructions and comparative analyses of Kickxellomycotina fungi.</title>
        <authorList>
            <person name="Reynolds N.K."/>
            <person name="Stajich J.E."/>
            <person name="Barry K."/>
            <person name="Grigoriev I.V."/>
            <person name="Crous P."/>
            <person name="Smith M.E."/>
        </authorList>
    </citation>
    <scope>NUCLEOTIDE SEQUENCE</scope>
    <source>
        <strain evidence="3">NRRL 3115</strain>
    </source>
</reference>
<dbReference type="OrthoDB" id="2435509at2759"/>
<proteinExistence type="predicted"/>
<accession>A0A9W8G2V4</accession>
<evidence type="ECO:0000259" key="2">
    <source>
        <dbReference type="Pfam" id="PF23585"/>
    </source>
</evidence>
<evidence type="ECO:0000313" key="3">
    <source>
        <dbReference type="EMBL" id="KAJ2669838.1"/>
    </source>
</evidence>
<feature type="region of interest" description="Disordered" evidence="1">
    <location>
        <begin position="1"/>
        <end position="110"/>
    </location>
</feature>
<dbReference type="Pfam" id="PF23585">
    <property type="entry name" value="DUF7137"/>
    <property type="match status" value="1"/>
</dbReference>
<name>A0A9W8G2V4_9FUNG</name>
<sequence>MYRAVRVSRKYSVFAAEAPNSDDGTGNNPDSTADNKGDRDLNINVGGGNSAATATTNSNSNSGTGISLNNGNSGTPSKTGGSSSPSSTNSGSSNGQPGRIVMKTPPQSVESPLFEINSKVKLKWDYDNNMKKPPSMITIRGQMPDGFYQPGTTKPLYWYIAQNTSAESKAYTWDTVTESPPGYTLREGTGYKLYIYDSNIGWDNSTHVYPGRLFQFMLPFSMYNSRYAQTNDGVPKNYNPNAGSRSAPSTAVAFWTAAIVAMLSALCL</sequence>
<dbReference type="AlphaFoldDB" id="A0A9W8G2V4"/>
<feature type="compositionally biased region" description="Low complexity" evidence="1">
    <location>
        <begin position="50"/>
        <end position="98"/>
    </location>
</feature>
<evidence type="ECO:0000256" key="1">
    <source>
        <dbReference type="SAM" id="MobiDB-lite"/>
    </source>
</evidence>